<dbReference type="OrthoDB" id="2789670at2759"/>
<name>A0A6J2SYJ0_DROLE</name>
<dbReference type="AlphaFoldDB" id="A0A6J2SYJ0"/>
<evidence type="ECO:0000256" key="5">
    <source>
        <dbReference type="ARBA" id="ARBA00022617"/>
    </source>
</evidence>
<keyword evidence="7" id="KW-0256">Endoplasmic reticulum</keyword>
<evidence type="ECO:0000256" key="9">
    <source>
        <dbReference type="ARBA" id="ARBA00023002"/>
    </source>
</evidence>
<dbReference type="GeneID" id="115620029"/>
<dbReference type="InterPro" id="IPR002401">
    <property type="entry name" value="Cyt_P450_E_grp-I"/>
</dbReference>
<dbReference type="GO" id="GO:0016705">
    <property type="term" value="F:oxidoreductase activity, acting on paired donors, with incorporation or reduction of molecular oxygen"/>
    <property type="evidence" value="ECO:0007669"/>
    <property type="project" value="InterPro"/>
</dbReference>
<dbReference type="FunFam" id="1.10.630.10:FF:000042">
    <property type="entry name" value="Cytochrome P450"/>
    <property type="match status" value="1"/>
</dbReference>
<evidence type="ECO:0000256" key="8">
    <source>
        <dbReference type="ARBA" id="ARBA00022848"/>
    </source>
</evidence>
<evidence type="ECO:0000256" key="6">
    <source>
        <dbReference type="ARBA" id="ARBA00022723"/>
    </source>
</evidence>
<dbReference type="Gene3D" id="1.10.630.10">
    <property type="entry name" value="Cytochrome P450"/>
    <property type="match status" value="1"/>
</dbReference>
<evidence type="ECO:0000256" key="12">
    <source>
        <dbReference type="ARBA" id="ARBA00023136"/>
    </source>
</evidence>
<evidence type="ECO:0000256" key="4">
    <source>
        <dbReference type="ARBA" id="ARBA00010617"/>
    </source>
</evidence>
<dbReference type="PRINTS" id="PR00385">
    <property type="entry name" value="P450"/>
</dbReference>
<evidence type="ECO:0000256" key="1">
    <source>
        <dbReference type="ARBA" id="ARBA00001971"/>
    </source>
</evidence>
<reference evidence="16" key="1">
    <citation type="submission" date="2025-08" db="UniProtKB">
        <authorList>
            <consortium name="RefSeq"/>
        </authorList>
    </citation>
    <scope>IDENTIFICATION</scope>
    <source>
        <strain evidence="16">11010-0011.00</strain>
        <tissue evidence="16">Whole body</tissue>
    </source>
</reference>
<evidence type="ECO:0000256" key="10">
    <source>
        <dbReference type="ARBA" id="ARBA00023004"/>
    </source>
</evidence>
<dbReference type="CTD" id="36665"/>
<evidence type="ECO:0000256" key="2">
    <source>
        <dbReference type="ARBA" id="ARBA00004174"/>
    </source>
</evidence>
<evidence type="ECO:0000256" key="13">
    <source>
        <dbReference type="PIRSR" id="PIRSR602401-1"/>
    </source>
</evidence>
<comment type="similarity">
    <text evidence="4 14">Belongs to the cytochrome P450 family.</text>
</comment>
<comment type="cofactor">
    <cofactor evidence="1 13">
        <name>heme</name>
        <dbReference type="ChEBI" id="CHEBI:30413"/>
    </cofactor>
</comment>
<feature type="binding site" description="axial binding residue" evidence="13">
    <location>
        <position position="449"/>
    </location>
    <ligand>
        <name>heme</name>
        <dbReference type="ChEBI" id="CHEBI:30413"/>
    </ligand>
    <ligandPart>
        <name>Fe</name>
        <dbReference type="ChEBI" id="CHEBI:18248"/>
    </ligandPart>
</feature>
<dbReference type="CDD" id="cd11056">
    <property type="entry name" value="CYP6-like"/>
    <property type="match status" value="1"/>
</dbReference>
<dbReference type="PANTHER" id="PTHR24292:SF100">
    <property type="entry name" value="CYTOCHROME P450 6A16, ISOFORM B-RELATED"/>
    <property type="match status" value="1"/>
</dbReference>
<keyword evidence="9 14" id="KW-0560">Oxidoreductase</keyword>
<dbReference type="InterPro" id="IPR050476">
    <property type="entry name" value="Insect_CytP450_Detox"/>
</dbReference>
<comment type="subcellular location">
    <subcellularLocation>
        <location evidence="3">Endoplasmic reticulum membrane</location>
        <topology evidence="3">Peripheral membrane protein</topology>
    </subcellularLocation>
    <subcellularLocation>
        <location evidence="2">Microsome membrane</location>
        <topology evidence="2">Peripheral membrane protein</topology>
    </subcellularLocation>
</comment>
<dbReference type="Proteomes" id="UP000504634">
    <property type="component" value="Unplaced"/>
</dbReference>
<dbReference type="RefSeq" id="XP_030368994.1">
    <property type="nucleotide sequence ID" value="XM_030513134.1"/>
</dbReference>
<dbReference type="InterPro" id="IPR036396">
    <property type="entry name" value="Cyt_P450_sf"/>
</dbReference>
<dbReference type="PANTHER" id="PTHR24292">
    <property type="entry name" value="CYTOCHROME P450"/>
    <property type="match status" value="1"/>
</dbReference>
<keyword evidence="15" id="KW-1185">Reference proteome</keyword>
<proteinExistence type="inferred from homology"/>
<keyword evidence="8" id="KW-0492">Microsome</keyword>
<dbReference type="GO" id="GO:0005506">
    <property type="term" value="F:iron ion binding"/>
    <property type="evidence" value="ECO:0007669"/>
    <property type="project" value="InterPro"/>
</dbReference>
<evidence type="ECO:0000256" key="7">
    <source>
        <dbReference type="ARBA" id="ARBA00022824"/>
    </source>
</evidence>
<sequence length="504" mass="58288">MGVGGLLLTALVALLGYLFLRLRRNAQYWQNLGIACEEPHLLMGSLTGVRSKRSFMEIWTHYYNKFRGTGPFAGFYWFQRPAAFILEPFLAKHILVKDFNKFTDRGFFHNEEDDPLTGQLFLLDGHKWKSMRNKLSSTFTSGKMKYMFPTVVKVGYEFVEVFGDMVRKQSEIEVKELLARYTTDVIGTCAFGIECSSLKDPEAEFRLMGRRVFTDVRHGVLGLTFLSSFPKLARRLHMKNTPQHIEDFFLRIVRETVTFREQNNIKRNDFMDQLIELKNNRMLKSETGESMNLTLEEVAAQAFVFFAAGFETSSTAMGFALYELAQNANIQQRARDEINEVLEKHNDELNYECMKELTYLDQIISETLRLYTVLPVLNRECLEDYVVPGYPKYVIKAGMPVLIPAGAMHRDEKLYPDPDTFNPDNFDPDRVKERDSVEWLPFGDGPRNCIGMRFGQMQARIGLALLLKNFRFSVCERTPIPMTYNLESFLVASEKGIYLRVEQI</sequence>
<evidence type="ECO:0000256" key="3">
    <source>
        <dbReference type="ARBA" id="ARBA00004406"/>
    </source>
</evidence>
<dbReference type="SUPFAM" id="SSF48264">
    <property type="entry name" value="Cytochrome P450"/>
    <property type="match status" value="1"/>
</dbReference>
<evidence type="ECO:0000256" key="14">
    <source>
        <dbReference type="RuleBase" id="RU000461"/>
    </source>
</evidence>
<dbReference type="PRINTS" id="PR00463">
    <property type="entry name" value="EP450I"/>
</dbReference>
<evidence type="ECO:0000313" key="15">
    <source>
        <dbReference type="Proteomes" id="UP000504634"/>
    </source>
</evidence>
<protein>
    <submittedName>
        <fullName evidence="16">Probable cytochrome P450 6a21</fullName>
    </submittedName>
</protein>
<dbReference type="PROSITE" id="PS00086">
    <property type="entry name" value="CYTOCHROME_P450"/>
    <property type="match status" value="1"/>
</dbReference>
<dbReference type="Pfam" id="PF00067">
    <property type="entry name" value="p450"/>
    <property type="match status" value="1"/>
</dbReference>
<keyword evidence="6 13" id="KW-0479">Metal-binding</keyword>
<evidence type="ECO:0000256" key="11">
    <source>
        <dbReference type="ARBA" id="ARBA00023033"/>
    </source>
</evidence>
<keyword evidence="5 13" id="KW-0349">Heme</keyword>
<dbReference type="GO" id="GO:0004497">
    <property type="term" value="F:monooxygenase activity"/>
    <property type="evidence" value="ECO:0007669"/>
    <property type="project" value="UniProtKB-KW"/>
</dbReference>
<organism evidence="15 16">
    <name type="scientific">Drosophila lebanonensis</name>
    <name type="common">Fruit fly</name>
    <name type="synonym">Scaptodrosophila lebanonensis</name>
    <dbReference type="NCBI Taxonomy" id="7225"/>
    <lineage>
        <taxon>Eukaryota</taxon>
        <taxon>Metazoa</taxon>
        <taxon>Ecdysozoa</taxon>
        <taxon>Arthropoda</taxon>
        <taxon>Hexapoda</taxon>
        <taxon>Insecta</taxon>
        <taxon>Pterygota</taxon>
        <taxon>Neoptera</taxon>
        <taxon>Endopterygota</taxon>
        <taxon>Diptera</taxon>
        <taxon>Brachycera</taxon>
        <taxon>Muscomorpha</taxon>
        <taxon>Ephydroidea</taxon>
        <taxon>Drosophilidae</taxon>
        <taxon>Scaptodrosophila</taxon>
    </lineage>
</organism>
<keyword evidence="12" id="KW-0472">Membrane</keyword>
<gene>
    <name evidence="16" type="primary">LOC115620029</name>
</gene>
<accession>A0A6J2SYJ0</accession>
<keyword evidence="10 13" id="KW-0408">Iron</keyword>
<keyword evidence="11 14" id="KW-0503">Monooxygenase</keyword>
<evidence type="ECO:0000313" key="16">
    <source>
        <dbReference type="RefSeq" id="XP_030368994.1"/>
    </source>
</evidence>
<dbReference type="GO" id="GO:0005789">
    <property type="term" value="C:endoplasmic reticulum membrane"/>
    <property type="evidence" value="ECO:0007669"/>
    <property type="project" value="UniProtKB-SubCell"/>
</dbReference>
<dbReference type="GO" id="GO:0020037">
    <property type="term" value="F:heme binding"/>
    <property type="evidence" value="ECO:0007669"/>
    <property type="project" value="InterPro"/>
</dbReference>
<dbReference type="InterPro" id="IPR001128">
    <property type="entry name" value="Cyt_P450"/>
</dbReference>
<dbReference type="InterPro" id="IPR017972">
    <property type="entry name" value="Cyt_P450_CS"/>
</dbReference>